<sequence>MSLSDVSPAQIPPAGPVFGNGEAAPSTGRFRRFLRGTGWGLGAAALLIGAYLIVEQLVGNFHTVIPGELYRSAQINADELEAIQKKYGVRTVINLRGASKAPWHVAEIAESERLGIEHIDYGLSAGKELTPKQVEQLIAIMRDAPKPILVHCKGGADRSGIASALYVAAIAKGSEEAAEWQLSLFYGHFPIPYFPAWAMDETFERIEPMLGYTGS</sequence>
<evidence type="ECO:0000259" key="4">
    <source>
        <dbReference type="PROSITE" id="PS50056"/>
    </source>
</evidence>
<dbReference type="PROSITE" id="PS00383">
    <property type="entry name" value="TYR_PHOSPHATASE_1"/>
    <property type="match status" value="1"/>
</dbReference>
<evidence type="ECO:0000256" key="1">
    <source>
        <dbReference type="ARBA" id="ARBA00009580"/>
    </source>
</evidence>
<gene>
    <name evidence="5" type="ORF">NVS89_06285</name>
</gene>
<evidence type="ECO:0000313" key="5">
    <source>
        <dbReference type="EMBL" id="MCS0494701.1"/>
    </source>
</evidence>
<dbReference type="PANTHER" id="PTHR31126">
    <property type="entry name" value="TYROSINE-PROTEIN PHOSPHATASE"/>
    <property type="match status" value="1"/>
</dbReference>
<keyword evidence="3" id="KW-0812">Transmembrane</keyword>
<dbReference type="AlphaFoldDB" id="A0A9X2PD57"/>
<feature type="region of interest" description="Disordered" evidence="2">
    <location>
        <begin position="1"/>
        <end position="23"/>
    </location>
</feature>
<dbReference type="EMBL" id="JANTHZ010000002">
    <property type="protein sequence ID" value="MCS0494701.1"/>
    <property type="molecule type" value="Genomic_DNA"/>
</dbReference>
<accession>A0A9X2PD57</accession>
<dbReference type="RefSeq" id="WP_258731735.1">
    <property type="nucleotide sequence ID" value="NZ_JANTHZ010000002.1"/>
</dbReference>
<dbReference type="PROSITE" id="PS50056">
    <property type="entry name" value="TYR_PHOSPHATASE_2"/>
    <property type="match status" value="1"/>
</dbReference>
<reference evidence="5" key="1">
    <citation type="submission" date="2022-08" db="EMBL/GenBank/DDBJ databases">
        <authorList>
            <person name="Li F."/>
        </authorList>
    </citation>
    <scope>NUCLEOTIDE SEQUENCE</scope>
    <source>
        <strain evidence="5">MQZ15Z-1</strain>
    </source>
</reference>
<dbReference type="InterPro" id="IPR000387">
    <property type="entry name" value="Tyr_Pase_dom"/>
</dbReference>
<feature type="domain" description="Tyrosine specific protein phosphatases" evidence="4">
    <location>
        <begin position="128"/>
        <end position="167"/>
    </location>
</feature>
<comment type="similarity">
    <text evidence="1">Belongs to the protein-tyrosine phosphatase family.</text>
</comment>
<evidence type="ECO:0000256" key="3">
    <source>
        <dbReference type="SAM" id="Phobius"/>
    </source>
</evidence>
<protein>
    <submittedName>
        <fullName evidence="5">Dual specificity protein phosphatase family protein</fullName>
    </submittedName>
</protein>
<proteinExistence type="inferred from homology"/>
<dbReference type="InterPro" id="IPR016130">
    <property type="entry name" value="Tyr_Pase_AS"/>
</dbReference>
<organism evidence="5 6">
    <name type="scientific">Ancylobacter mangrovi</name>
    <dbReference type="NCBI Taxonomy" id="2972472"/>
    <lineage>
        <taxon>Bacteria</taxon>
        <taxon>Pseudomonadati</taxon>
        <taxon>Pseudomonadota</taxon>
        <taxon>Alphaproteobacteria</taxon>
        <taxon>Hyphomicrobiales</taxon>
        <taxon>Xanthobacteraceae</taxon>
        <taxon>Ancylobacter</taxon>
    </lineage>
</organism>
<keyword evidence="3" id="KW-0472">Membrane</keyword>
<dbReference type="PANTHER" id="PTHR31126:SF72">
    <property type="entry name" value="DUAL SPECIFICITY PROTEIN PHOSPHATASE TPBA"/>
    <property type="match status" value="1"/>
</dbReference>
<evidence type="ECO:0000256" key="2">
    <source>
        <dbReference type="SAM" id="MobiDB-lite"/>
    </source>
</evidence>
<dbReference type="Pfam" id="PF22741">
    <property type="entry name" value="PTP-NADK"/>
    <property type="match status" value="1"/>
</dbReference>
<comment type="caution">
    <text evidence="5">The sequence shown here is derived from an EMBL/GenBank/DDBJ whole genome shotgun (WGS) entry which is preliminary data.</text>
</comment>
<dbReference type="SUPFAM" id="SSF52799">
    <property type="entry name" value="(Phosphotyrosine protein) phosphatases II"/>
    <property type="match status" value="1"/>
</dbReference>
<dbReference type="InterPro" id="IPR029021">
    <property type="entry name" value="Prot-tyrosine_phosphatase-like"/>
</dbReference>
<evidence type="ECO:0000313" key="6">
    <source>
        <dbReference type="Proteomes" id="UP001151088"/>
    </source>
</evidence>
<name>A0A9X2PD57_9HYPH</name>
<feature type="transmembrane region" description="Helical" evidence="3">
    <location>
        <begin position="36"/>
        <end position="54"/>
    </location>
</feature>
<keyword evidence="3" id="KW-1133">Transmembrane helix</keyword>
<keyword evidence="6" id="KW-1185">Reference proteome</keyword>
<dbReference type="InterPro" id="IPR055214">
    <property type="entry name" value="PTP-NADK"/>
</dbReference>
<dbReference type="CDD" id="cd14529">
    <property type="entry name" value="TpbA-like"/>
    <property type="match status" value="1"/>
</dbReference>
<dbReference type="GO" id="GO:0016791">
    <property type="term" value="F:phosphatase activity"/>
    <property type="evidence" value="ECO:0007669"/>
    <property type="project" value="TreeGrafter"/>
</dbReference>
<dbReference type="Proteomes" id="UP001151088">
    <property type="component" value="Unassembled WGS sequence"/>
</dbReference>
<dbReference type="Gene3D" id="3.90.190.10">
    <property type="entry name" value="Protein tyrosine phosphatase superfamily"/>
    <property type="match status" value="1"/>
</dbReference>